<evidence type="ECO:0000313" key="3">
    <source>
        <dbReference type="Proteomes" id="UP000515847"/>
    </source>
</evidence>
<dbReference type="RefSeq" id="WP_034425073.1">
    <property type="nucleotide sequence ID" value="NZ_CP045798.1"/>
</dbReference>
<evidence type="ECO:0000256" key="1">
    <source>
        <dbReference type="SAM" id="MobiDB-lite"/>
    </source>
</evidence>
<name>A0A7G6E6W6_THEFR</name>
<dbReference type="Proteomes" id="UP000515847">
    <property type="component" value="Chromosome"/>
</dbReference>
<sequence>MYDRLGNAEARACLRKRPNDMPTDKLTLRSPVKTDGGNVKPGKYFNNRDNSLVLTSSKVLAKAFTQRLTVFPEKGRDES</sequence>
<keyword evidence="3" id="KW-1185">Reference proteome</keyword>
<dbReference type="AlphaFoldDB" id="A0A7G6E6W6"/>
<dbReference type="KEGG" id="tfr:BR63_17055"/>
<feature type="compositionally biased region" description="Basic and acidic residues" evidence="1">
    <location>
        <begin position="17"/>
        <end position="27"/>
    </location>
</feature>
<feature type="region of interest" description="Disordered" evidence="1">
    <location>
        <begin position="15"/>
        <end position="43"/>
    </location>
</feature>
<protein>
    <submittedName>
        <fullName evidence="2">Uncharacterized protein</fullName>
    </submittedName>
</protein>
<dbReference type="EMBL" id="CP045798">
    <property type="protein sequence ID" value="QNB47820.1"/>
    <property type="molecule type" value="Genomic_DNA"/>
</dbReference>
<proteinExistence type="predicted"/>
<reference evidence="2 3" key="1">
    <citation type="journal article" date="2019" name="Front. Microbiol.">
        <title>Thermoanaerosceptrum fracticalcis gen. nov. sp. nov., a Novel Fumarate-Fermenting Microorganism From a Deep Fractured Carbonate Aquifer of the US Great Basin.</title>
        <authorList>
            <person name="Hamilton-Brehm S.D."/>
            <person name="Stewart L.E."/>
            <person name="Zavarin M."/>
            <person name="Caldwell M."/>
            <person name="Lawson P.A."/>
            <person name="Onstott T.C."/>
            <person name="Grzymski J."/>
            <person name="Neveux I."/>
            <person name="Lollar B.S."/>
            <person name="Russell C.E."/>
            <person name="Moser D.P."/>
        </authorList>
    </citation>
    <scope>NUCLEOTIDE SEQUENCE [LARGE SCALE GENOMIC DNA]</scope>
    <source>
        <strain evidence="2 3">DRI-13</strain>
    </source>
</reference>
<gene>
    <name evidence="2" type="ORF">BR63_17055</name>
</gene>
<evidence type="ECO:0000313" key="2">
    <source>
        <dbReference type="EMBL" id="QNB47820.1"/>
    </source>
</evidence>
<organism evidence="2 3">
    <name type="scientific">Thermanaerosceptrum fracticalcis</name>
    <dbReference type="NCBI Taxonomy" id="1712410"/>
    <lineage>
        <taxon>Bacteria</taxon>
        <taxon>Bacillati</taxon>
        <taxon>Bacillota</taxon>
        <taxon>Clostridia</taxon>
        <taxon>Eubacteriales</taxon>
        <taxon>Peptococcaceae</taxon>
        <taxon>Thermanaerosceptrum</taxon>
    </lineage>
</organism>
<accession>A0A7G6E6W6</accession>